<dbReference type="PROSITE" id="PS50918">
    <property type="entry name" value="WWE"/>
    <property type="match status" value="1"/>
</dbReference>
<dbReference type="InterPro" id="IPR031127">
    <property type="entry name" value="E3_UB_ligase_RBR"/>
</dbReference>
<keyword evidence="4" id="KW-0863">Zinc-finger</keyword>
<evidence type="ECO:0000259" key="9">
    <source>
        <dbReference type="PROSITE" id="PS51873"/>
    </source>
</evidence>
<dbReference type="AlphaFoldDB" id="A0AA36IK66"/>
<accession>A0AA36IK66</accession>
<proteinExistence type="predicted"/>
<evidence type="ECO:0000256" key="7">
    <source>
        <dbReference type="SAM" id="Coils"/>
    </source>
</evidence>
<dbReference type="EMBL" id="CAUJNA010001770">
    <property type="protein sequence ID" value="CAJ1388837.1"/>
    <property type="molecule type" value="Genomic_DNA"/>
</dbReference>
<evidence type="ECO:0000256" key="1">
    <source>
        <dbReference type="ARBA" id="ARBA00022679"/>
    </source>
</evidence>
<keyword evidence="11" id="KW-1185">Reference proteome</keyword>
<reference evidence="10" key="1">
    <citation type="submission" date="2023-08" db="EMBL/GenBank/DDBJ databases">
        <authorList>
            <person name="Chen Y."/>
            <person name="Shah S."/>
            <person name="Dougan E. K."/>
            <person name="Thang M."/>
            <person name="Chan C."/>
        </authorList>
    </citation>
    <scope>NUCLEOTIDE SEQUENCE</scope>
</reference>
<dbReference type="PANTHER" id="PTHR11685">
    <property type="entry name" value="RBR FAMILY RING FINGER AND IBR DOMAIN-CONTAINING"/>
    <property type="match status" value="1"/>
</dbReference>
<dbReference type="Proteomes" id="UP001178507">
    <property type="component" value="Unassembled WGS sequence"/>
</dbReference>
<feature type="coiled-coil region" evidence="7">
    <location>
        <begin position="41"/>
        <end position="75"/>
    </location>
</feature>
<dbReference type="GO" id="GO:0004842">
    <property type="term" value="F:ubiquitin-protein transferase activity"/>
    <property type="evidence" value="ECO:0007669"/>
    <property type="project" value="InterPro"/>
</dbReference>
<evidence type="ECO:0000256" key="5">
    <source>
        <dbReference type="ARBA" id="ARBA00022786"/>
    </source>
</evidence>
<dbReference type="SUPFAM" id="SSF57850">
    <property type="entry name" value="RING/U-box"/>
    <property type="match status" value="2"/>
</dbReference>
<dbReference type="InterPro" id="IPR013083">
    <property type="entry name" value="Znf_RING/FYVE/PHD"/>
</dbReference>
<dbReference type="Gene3D" id="1.20.120.1750">
    <property type="match status" value="1"/>
</dbReference>
<dbReference type="Gene3D" id="3.30.40.10">
    <property type="entry name" value="Zinc/RING finger domain, C3HC4 (zinc finger)"/>
    <property type="match status" value="1"/>
</dbReference>
<sequence>MFPELDPSLQAAQHLLDKLEAAHAVQSAWSRWDADALKVGLEDAQRLRALEEEVLKAAEADLAKMEVRCDQAHRLQRCSQQSDSYCCQGCYAHSATKELEWYRCDLCDFDLCHLCLAWRARPAEAEPTAEAASTATGASTAMGPSTATEVVDAEESAPTNLPFLSIGEDEAGQMKWFNRMASQMNANTAHWELFRSGSWVPLGSSLSGKLTSVWSIGTKRFEYTANNKQKHLFDFESMEQVILDTDKKRPLRRVLWEVELDLGWFLVEDDLALRLHLNELRGSTSFPYSARGMEYQIDIANLEQVNETNGTRRKLRKMSVEKTSPKMSRQQLRMSLEDSFPQFACAVRQWLVLRWPWQQIQDCSIDAEVFVSTRLAEEIAQGLSALQSGVPQLGSILENIVWFDFVDWQRKEVVTAAQVVEAIIRDSRWRWGRAGAEDALSALWSDLQLDEAGVSKLEFLVAGGLAEELLHILSCSLDSVDDWIMEQKVSVWDGQDCGICFCPIGKGDVGRLMRCGCWLHFECLGHGLRVKIRERAVDDEQMSTCPAACGRPLGRVIPPGVVRRAVGDDLFARYLDVRVEVQWQREAYDSGRLVAKCPGCSFLVLCNEQEEMYSIKCLRQTCRVDRFCAYCSLPAHRPRTCEEHQMDMKFRDDRDRVRSKIEAALAEALFRRCTGCQYPTERINACCHMTCSHCHAQFSWVCGHDYNLCRTSHPCLNSSIYLHQMPQLAAILDARRLPRTDENGSDLFLELRCLYLLSMVKDEVGQGAWDYAREQNPELLTDIIRGSWSVSWDEVGDVKRLTRLLPKAFPRLS</sequence>
<dbReference type="Gene3D" id="3.30.720.50">
    <property type="match status" value="1"/>
</dbReference>
<evidence type="ECO:0000259" key="8">
    <source>
        <dbReference type="PROSITE" id="PS50918"/>
    </source>
</evidence>
<dbReference type="GO" id="GO:0016567">
    <property type="term" value="P:protein ubiquitination"/>
    <property type="evidence" value="ECO:0007669"/>
    <property type="project" value="InterPro"/>
</dbReference>
<evidence type="ECO:0000256" key="2">
    <source>
        <dbReference type="ARBA" id="ARBA00022723"/>
    </source>
</evidence>
<dbReference type="GO" id="GO:0008270">
    <property type="term" value="F:zinc ion binding"/>
    <property type="evidence" value="ECO:0007669"/>
    <property type="project" value="UniProtKB-KW"/>
</dbReference>
<evidence type="ECO:0000313" key="11">
    <source>
        <dbReference type="Proteomes" id="UP001178507"/>
    </source>
</evidence>
<keyword evidence="3" id="KW-0677">Repeat</keyword>
<feature type="domain" description="WWE" evidence="8">
    <location>
        <begin position="176"/>
        <end position="253"/>
    </location>
</feature>
<protein>
    <recommendedName>
        <fullName evidence="12">E3 ubiquitin-protein ligase</fullName>
    </recommendedName>
</protein>
<evidence type="ECO:0000256" key="6">
    <source>
        <dbReference type="ARBA" id="ARBA00022833"/>
    </source>
</evidence>
<keyword evidence="5" id="KW-0833">Ubl conjugation pathway</keyword>
<feature type="domain" description="RING-type" evidence="9">
    <location>
        <begin position="493"/>
        <end position="719"/>
    </location>
</feature>
<dbReference type="PROSITE" id="PS51873">
    <property type="entry name" value="TRIAD"/>
    <property type="match status" value="1"/>
</dbReference>
<evidence type="ECO:0000256" key="4">
    <source>
        <dbReference type="ARBA" id="ARBA00022771"/>
    </source>
</evidence>
<dbReference type="InterPro" id="IPR044066">
    <property type="entry name" value="TRIAD_supradom"/>
</dbReference>
<keyword evidence="6" id="KW-0862">Zinc</keyword>
<dbReference type="CDD" id="cd20336">
    <property type="entry name" value="Rcat_RBR"/>
    <property type="match status" value="1"/>
</dbReference>
<evidence type="ECO:0000256" key="3">
    <source>
        <dbReference type="ARBA" id="ARBA00022737"/>
    </source>
</evidence>
<name>A0AA36IK66_9DINO</name>
<evidence type="ECO:0008006" key="12">
    <source>
        <dbReference type="Google" id="ProtNLM"/>
    </source>
</evidence>
<gene>
    <name evidence="10" type="ORF">EVOR1521_LOCUS14607</name>
</gene>
<organism evidence="10 11">
    <name type="scientific">Effrenium voratum</name>
    <dbReference type="NCBI Taxonomy" id="2562239"/>
    <lineage>
        <taxon>Eukaryota</taxon>
        <taxon>Sar</taxon>
        <taxon>Alveolata</taxon>
        <taxon>Dinophyceae</taxon>
        <taxon>Suessiales</taxon>
        <taxon>Symbiodiniaceae</taxon>
        <taxon>Effrenium</taxon>
    </lineage>
</organism>
<dbReference type="InterPro" id="IPR004170">
    <property type="entry name" value="WWE_dom"/>
</dbReference>
<keyword evidence="2" id="KW-0479">Metal-binding</keyword>
<keyword evidence="1" id="KW-0808">Transferase</keyword>
<comment type="caution">
    <text evidence="10">The sequence shown here is derived from an EMBL/GenBank/DDBJ whole genome shotgun (WGS) entry which is preliminary data.</text>
</comment>
<dbReference type="InterPro" id="IPR037197">
    <property type="entry name" value="WWE_dom_sf"/>
</dbReference>
<keyword evidence="7" id="KW-0175">Coiled coil</keyword>
<evidence type="ECO:0000313" key="10">
    <source>
        <dbReference type="EMBL" id="CAJ1388837.1"/>
    </source>
</evidence>